<accession>A0A1U9K513</accession>
<dbReference type="Proteomes" id="UP000188603">
    <property type="component" value="Chromosome"/>
</dbReference>
<dbReference type="SUPFAM" id="SSF103473">
    <property type="entry name" value="MFS general substrate transporter"/>
    <property type="match status" value="1"/>
</dbReference>
<keyword evidence="2" id="KW-1003">Cell membrane</keyword>
<feature type="transmembrane region" description="Helical" evidence="6">
    <location>
        <begin position="61"/>
        <end position="81"/>
    </location>
</feature>
<evidence type="ECO:0000313" key="7">
    <source>
        <dbReference type="EMBL" id="AQS55124.1"/>
    </source>
</evidence>
<dbReference type="AlphaFoldDB" id="A0A1U9K513"/>
<dbReference type="InterPro" id="IPR036259">
    <property type="entry name" value="MFS_trans_sf"/>
</dbReference>
<sequence>MTVIVLLGVCLLTMPYTSLMFFWFVLVIWGVLSWAITPPIQSHLIQLSPETSDIQQSLNNSALHFGIAFGTLIGSIVADQLSVEQNAHFGTLFAVLALVSFLFSTQRKRRAAEG</sequence>
<keyword evidence="5 6" id="KW-0472">Membrane</keyword>
<evidence type="ECO:0000256" key="2">
    <source>
        <dbReference type="ARBA" id="ARBA00022475"/>
    </source>
</evidence>
<organism evidence="7 8">
    <name type="scientific">Novibacillus thermophilus</name>
    <dbReference type="NCBI Taxonomy" id="1471761"/>
    <lineage>
        <taxon>Bacteria</taxon>
        <taxon>Bacillati</taxon>
        <taxon>Bacillota</taxon>
        <taxon>Bacilli</taxon>
        <taxon>Bacillales</taxon>
        <taxon>Thermoactinomycetaceae</taxon>
        <taxon>Novibacillus</taxon>
    </lineage>
</organism>
<dbReference type="STRING" id="1471761.B0W44_04405"/>
<feature type="transmembrane region" description="Helical" evidence="6">
    <location>
        <begin position="20"/>
        <end position="40"/>
    </location>
</feature>
<evidence type="ECO:0000256" key="5">
    <source>
        <dbReference type="ARBA" id="ARBA00023136"/>
    </source>
</evidence>
<reference evidence="7 8" key="1">
    <citation type="journal article" date="2015" name="Int. J. Syst. Evol. Microbiol.">
        <title>Novibacillus thermophilus gen. nov., sp. nov., a Gram-staining-negative and moderately thermophilic member of the family Thermoactinomycetaceae.</title>
        <authorList>
            <person name="Yang G."/>
            <person name="Chen J."/>
            <person name="Zhou S."/>
        </authorList>
    </citation>
    <scope>NUCLEOTIDE SEQUENCE [LARGE SCALE GENOMIC DNA]</scope>
    <source>
        <strain evidence="7 8">SG-1</strain>
    </source>
</reference>
<keyword evidence="8" id="KW-1185">Reference proteome</keyword>
<feature type="transmembrane region" description="Helical" evidence="6">
    <location>
        <begin position="87"/>
        <end position="105"/>
    </location>
</feature>
<keyword evidence="4 6" id="KW-1133">Transmembrane helix</keyword>
<dbReference type="KEGG" id="ntr:B0W44_04405"/>
<dbReference type="PANTHER" id="PTHR43124">
    <property type="entry name" value="PURINE EFFLUX PUMP PBUE"/>
    <property type="match status" value="1"/>
</dbReference>
<evidence type="ECO:0008006" key="9">
    <source>
        <dbReference type="Google" id="ProtNLM"/>
    </source>
</evidence>
<dbReference type="GO" id="GO:0005886">
    <property type="term" value="C:plasma membrane"/>
    <property type="evidence" value="ECO:0007669"/>
    <property type="project" value="UniProtKB-SubCell"/>
</dbReference>
<dbReference type="PANTHER" id="PTHR43124:SF10">
    <property type="entry name" value="PURINE EFFLUX PUMP PBUE"/>
    <property type="match status" value="1"/>
</dbReference>
<evidence type="ECO:0000256" key="3">
    <source>
        <dbReference type="ARBA" id="ARBA00022692"/>
    </source>
</evidence>
<keyword evidence="3 6" id="KW-0812">Transmembrane</keyword>
<dbReference type="GO" id="GO:0022857">
    <property type="term" value="F:transmembrane transporter activity"/>
    <property type="evidence" value="ECO:0007669"/>
    <property type="project" value="TreeGrafter"/>
</dbReference>
<dbReference type="EMBL" id="CP019699">
    <property type="protein sequence ID" value="AQS55124.1"/>
    <property type="molecule type" value="Genomic_DNA"/>
</dbReference>
<evidence type="ECO:0000256" key="6">
    <source>
        <dbReference type="SAM" id="Phobius"/>
    </source>
</evidence>
<proteinExistence type="predicted"/>
<gene>
    <name evidence="7" type="ORF">B0W44_04405</name>
</gene>
<evidence type="ECO:0000256" key="1">
    <source>
        <dbReference type="ARBA" id="ARBA00004651"/>
    </source>
</evidence>
<protein>
    <recommendedName>
        <fullName evidence="9">Major facilitator superfamily (MFS) profile domain-containing protein</fullName>
    </recommendedName>
</protein>
<evidence type="ECO:0000256" key="4">
    <source>
        <dbReference type="ARBA" id="ARBA00022989"/>
    </source>
</evidence>
<dbReference type="InterPro" id="IPR050189">
    <property type="entry name" value="MFS_Efflux_Transporters"/>
</dbReference>
<evidence type="ECO:0000313" key="8">
    <source>
        <dbReference type="Proteomes" id="UP000188603"/>
    </source>
</evidence>
<name>A0A1U9K513_9BACL</name>
<comment type="subcellular location">
    <subcellularLocation>
        <location evidence="1">Cell membrane</location>
        <topology evidence="1">Multi-pass membrane protein</topology>
    </subcellularLocation>
</comment>
<dbReference type="Gene3D" id="1.20.1250.20">
    <property type="entry name" value="MFS general substrate transporter like domains"/>
    <property type="match status" value="1"/>
</dbReference>